<evidence type="ECO:0000313" key="2">
    <source>
        <dbReference type="Proteomes" id="UP000290289"/>
    </source>
</evidence>
<dbReference type="AlphaFoldDB" id="A0A498KLX8"/>
<organism evidence="1 2">
    <name type="scientific">Malus domestica</name>
    <name type="common">Apple</name>
    <name type="synonym">Pyrus malus</name>
    <dbReference type="NCBI Taxonomy" id="3750"/>
    <lineage>
        <taxon>Eukaryota</taxon>
        <taxon>Viridiplantae</taxon>
        <taxon>Streptophyta</taxon>
        <taxon>Embryophyta</taxon>
        <taxon>Tracheophyta</taxon>
        <taxon>Spermatophyta</taxon>
        <taxon>Magnoliopsida</taxon>
        <taxon>eudicotyledons</taxon>
        <taxon>Gunneridae</taxon>
        <taxon>Pentapetalae</taxon>
        <taxon>rosids</taxon>
        <taxon>fabids</taxon>
        <taxon>Rosales</taxon>
        <taxon>Rosaceae</taxon>
        <taxon>Amygdaloideae</taxon>
        <taxon>Maleae</taxon>
        <taxon>Malus</taxon>
    </lineage>
</organism>
<name>A0A498KLX8_MALDO</name>
<sequence length="115" mass="12870">MFSYCSNTGYGSCIVGNKFTTENTRIGRICRRSNNGDNKLLFKDEKQTLVWTSSISNLLQMRSWIFTKPAKAIVSKYSNSSCDAGASCITSFVLLLRLVHQTRHSSQNSDDDDTS</sequence>
<comment type="caution">
    <text evidence="1">The sequence shown here is derived from an EMBL/GenBank/DDBJ whole genome shotgun (WGS) entry which is preliminary data.</text>
</comment>
<protein>
    <submittedName>
        <fullName evidence="1">Uncharacterized protein</fullName>
    </submittedName>
</protein>
<gene>
    <name evidence="1" type="ORF">DVH24_022315</name>
</gene>
<proteinExistence type="predicted"/>
<evidence type="ECO:0000313" key="1">
    <source>
        <dbReference type="EMBL" id="RXI08171.1"/>
    </source>
</evidence>
<dbReference type="Proteomes" id="UP000290289">
    <property type="component" value="Chromosome 1"/>
</dbReference>
<keyword evidence="2" id="KW-1185">Reference proteome</keyword>
<accession>A0A498KLX8</accession>
<dbReference type="EMBL" id="RDQH01000327">
    <property type="protein sequence ID" value="RXI08171.1"/>
    <property type="molecule type" value="Genomic_DNA"/>
</dbReference>
<reference evidence="1 2" key="1">
    <citation type="submission" date="2018-10" db="EMBL/GenBank/DDBJ databases">
        <title>A high-quality apple genome assembly.</title>
        <authorList>
            <person name="Hu J."/>
        </authorList>
    </citation>
    <scope>NUCLEOTIDE SEQUENCE [LARGE SCALE GENOMIC DNA]</scope>
    <source>
        <strain evidence="2">cv. HFTH1</strain>
        <tissue evidence="1">Young leaf</tissue>
    </source>
</reference>